<dbReference type="FunFam" id="1.10.10.2830:FF:000001">
    <property type="entry name" value="Chromosome partitioning protein ParB"/>
    <property type="match status" value="1"/>
</dbReference>
<feature type="domain" description="ParB-like N-terminal" evidence="4">
    <location>
        <begin position="49"/>
        <end position="139"/>
    </location>
</feature>
<dbReference type="Proteomes" id="UP000230922">
    <property type="component" value="Unassembled WGS sequence"/>
</dbReference>
<evidence type="ECO:0000313" key="5">
    <source>
        <dbReference type="EMBL" id="PIR95977.1"/>
    </source>
</evidence>
<dbReference type="CDD" id="cd16393">
    <property type="entry name" value="SPO0J_N"/>
    <property type="match status" value="1"/>
</dbReference>
<dbReference type="Gene3D" id="3.90.1530.30">
    <property type="match status" value="1"/>
</dbReference>
<dbReference type="InterPro" id="IPR036086">
    <property type="entry name" value="ParB/Sulfiredoxin_sf"/>
</dbReference>
<dbReference type="NCBIfam" id="TIGR00180">
    <property type="entry name" value="parB_part"/>
    <property type="match status" value="1"/>
</dbReference>
<dbReference type="InterPro" id="IPR004437">
    <property type="entry name" value="ParB/RepB/Spo0J"/>
</dbReference>
<dbReference type="GO" id="GO:0003677">
    <property type="term" value="F:DNA binding"/>
    <property type="evidence" value="ECO:0007669"/>
    <property type="project" value="UniProtKB-KW"/>
</dbReference>
<evidence type="ECO:0000313" key="6">
    <source>
        <dbReference type="Proteomes" id="UP000230922"/>
    </source>
</evidence>
<dbReference type="SUPFAM" id="SSF110849">
    <property type="entry name" value="ParB/Sulfiredoxin"/>
    <property type="match status" value="1"/>
</dbReference>
<keyword evidence="3" id="KW-0238">DNA-binding</keyword>
<dbReference type="SMART" id="SM00470">
    <property type="entry name" value="ParB"/>
    <property type="match status" value="1"/>
</dbReference>
<dbReference type="Pfam" id="PF02195">
    <property type="entry name" value="ParB_N"/>
    <property type="match status" value="1"/>
</dbReference>
<dbReference type="EMBL" id="PFAK01000058">
    <property type="protein sequence ID" value="PIR95977.1"/>
    <property type="molecule type" value="Genomic_DNA"/>
</dbReference>
<dbReference type="FunFam" id="3.90.1530.30:FF:000001">
    <property type="entry name" value="Chromosome partitioning protein ParB"/>
    <property type="match status" value="1"/>
</dbReference>
<accession>A0A2H0VA42</accession>
<organism evidence="5 6">
    <name type="scientific">Candidatus Doudnabacteria bacterium CG10_big_fil_rev_8_21_14_0_10_42_18</name>
    <dbReference type="NCBI Taxonomy" id="1974552"/>
    <lineage>
        <taxon>Bacteria</taxon>
        <taxon>Candidatus Doudnaibacteriota</taxon>
    </lineage>
</organism>
<comment type="caution">
    <text evidence="5">The sequence shown here is derived from an EMBL/GenBank/DDBJ whole genome shotgun (WGS) entry which is preliminary data.</text>
</comment>
<evidence type="ECO:0000256" key="1">
    <source>
        <dbReference type="ARBA" id="ARBA00006295"/>
    </source>
</evidence>
<dbReference type="PANTHER" id="PTHR33375:SF1">
    <property type="entry name" value="CHROMOSOME-PARTITIONING PROTEIN PARB-RELATED"/>
    <property type="match status" value="1"/>
</dbReference>
<dbReference type="InterPro" id="IPR050336">
    <property type="entry name" value="Chromosome_partition/occlusion"/>
</dbReference>
<comment type="similarity">
    <text evidence="1">Belongs to the ParB family.</text>
</comment>
<protein>
    <recommendedName>
        <fullName evidence="4">ParB-like N-terminal domain-containing protein</fullName>
    </recommendedName>
</protein>
<proteinExistence type="inferred from homology"/>
<dbReference type="GO" id="GO:0005694">
    <property type="term" value="C:chromosome"/>
    <property type="evidence" value="ECO:0007669"/>
    <property type="project" value="TreeGrafter"/>
</dbReference>
<dbReference type="GO" id="GO:0045881">
    <property type="term" value="P:positive regulation of sporulation resulting in formation of a cellular spore"/>
    <property type="evidence" value="ECO:0007669"/>
    <property type="project" value="TreeGrafter"/>
</dbReference>
<dbReference type="Gene3D" id="1.10.10.2830">
    <property type="match status" value="1"/>
</dbReference>
<sequence length="315" mass="35064">MDEQNSQSNITIESLDSLNMSASQVAVKEPVAAVSLSDEKVSYEDATIQEIDVNKISPNPLQPRKFFEEGPLRELAASIKEHGVIQPLVVSPTATGFELVVGERRFRASQLAGLARVPAIIKPAMVDQTKLEVALIENIQRKDLNPIEEAQAYDRLVKTFNLTQEEVAKKVGRSRPAVANTIRLLNLPAEVQRAIIEGKITEGHGRALLGLVDSEKIILMNRQILEKKWTVRDVELRVRELTNKKSMDAVAPDPKLMALETELRSKFGTQVKIQKGNSGAGRITIEFFSEEELSEIIAKMAEKRAEEERGDYLTV</sequence>
<dbReference type="InterPro" id="IPR057240">
    <property type="entry name" value="ParB_dimer_C"/>
</dbReference>
<evidence type="ECO:0000256" key="2">
    <source>
        <dbReference type="ARBA" id="ARBA00022829"/>
    </source>
</evidence>
<dbReference type="SUPFAM" id="SSF109709">
    <property type="entry name" value="KorB DNA-binding domain-like"/>
    <property type="match status" value="1"/>
</dbReference>
<reference evidence="6" key="1">
    <citation type="submission" date="2017-09" db="EMBL/GenBank/DDBJ databases">
        <title>Depth-based differentiation of microbial function through sediment-hosted aquifers and enrichment of novel symbionts in the deep terrestrial subsurface.</title>
        <authorList>
            <person name="Probst A.J."/>
            <person name="Ladd B."/>
            <person name="Jarett J.K."/>
            <person name="Geller-Mcgrath D.E."/>
            <person name="Sieber C.M.K."/>
            <person name="Emerson J.B."/>
            <person name="Anantharaman K."/>
            <person name="Thomas B.C."/>
            <person name="Malmstrom R."/>
            <person name="Stieglmeier M."/>
            <person name="Klingl A."/>
            <person name="Woyke T."/>
            <person name="Ryan C.M."/>
            <person name="Banfield J.F."/>
        </authorList>
    </citation>
    <scope>NUCLEOTIDE SEQUENCE [LARGE SCALE GENOMIC DNA]</scope>
</reference>
<evidence type="ECO:0000259" key="4">
    <source>
        <dbReference type="SMART" id="SM00470"/>
    </source>
</evidence>
<dbReference type="AlphaFoldDB" id="A0A2H0VA42"/>
<dbReference type="GO" id="GO:0007059">
    <property type="term" value="P:chromosome segregation"/>
    <property type="evidence" value="ECO:0007669"/>
    <property type="project" value="UniProtKB-KW"/>
</dbReference>
<dbReference type="Pfam" id="PF23552">
    <property type="entry name" value="ParB_C"/>
    <property type="match status" value="1"/>
</dbReference>
<keyword evidence="2" id="KW-0159">Chromosome partition</keyword>
<evidence type="ECO:0000256" key="3">
    <source>
        <dbReference type="ARBA" id="ARBA00023125"/>
    </source>
</evidence>
<dbReference type="PANTHER" id="PTHR33375">
    <property type="entry name" value="CHROMOSOME-PARTITIONING PROTEIN PARB-RELATED"/>
    <property type="match status" value="1"/>
</dbReference>
<dbReference type="InterPro" id="IPR041468">
    <property type="entry name" value="HTH_ParB/Spo0J"/>
</dbReference>
<dbReference type="Pfam" id="PF17762">
    <property type="entry name" value="HTH_ParB"/>
    <property type="match status" value="1"/>
</dbReference>
<dbReference type="InterPro" id="IPR003115">
    <property type="entry name" value="ParB_N"/>
</dbReference>
<gene>
    <name evidence="5" type="ORF">COT92_03400</name>
</gene>
<name>A0A2H0VA42_9BACT</name>